<dbReference type="AlphaFoldDB" id="A0A327Q1T3"/>
<evidence type="ECO:0000313" key="4">
    <source>
        <dbReference type="Proteomes" id="UP000249547"/>
    </source>
</evidence>
<dbReference type="Pfam" id="PF06283">
    <property type="entry name" value="ThuA"/>
    <property type="match status" value="1"/>
</dbReference>
<dbReference type="OrthoDB" id="3296611at2"/>
<accession>A0A327Q1T3</accession>
<dbReference type="GO" id="GO:0016740">
    <property type="term" value="F:transferase activity"/>
    <property type="evidence" value="ECO:0007669"/>
    <property type="project" value="UniProtKB-KW"/>
</dbReference>
<dbReference type="EMBL" id="QLLL01000014">
    <property type="protein sequence ID" value="RAI97717.1"/>
    <property type="molecule type" value="Genomic_DNA"/>
</dbReference>
<evidence type="ECO:0000259" key="2">
    <source>
        <dbReference type="Pfam" id="PF06283"/>
    </source>
</evidence>
<name>A0A327Q1T3_9BACT</name>
<keyword evidence="3" id="KW-0808">Transferase</keyword>
<dbReference type="PANTHER" id="PTHR40469">
    <property type="entry name" value="SECRETED GLYCOSYL HYDROLASE"/>
    <property type="match status" value="1"/>
</dbReference>
<comment type="caution">
    <text evidence="3">The sequence shown here is derived from an EMBL/GenBank/DDBJ whole genome shotgun (WGS) entry which is preliminary data.</text>
</comment>
<organism evidence="3 4">
    <name type="scientific">Chitinophaga skermanii</name>
    <dbReference type="NCBI Taxonomy" id="331697"/>
    <lineage>
        <taxon>Bacteria</taxon>
        <taxon>Pseudomonadati</taxon>
        <taxon>Bacteroidota</taxon>
        <taxon>Chitinophagia</taxon>
        <taxon>Chitinophagales</taxon>
        <taxon>Chitinophagaceae</taxon>
        <taxon>Chitinophaga</taxon>
    </lineage>
</organism>
<dbReference type="Proteomes" id="UP000249547">
    <property type="component" value="Unassembled WGS sequence"/>
</dbReference>
<dbReference type="RefSeq" id="WP_111600396.1">
    <property type="nucleotide sequence ID" value="NZ_QLLL01000014.1"/>
</dbReference>
<keyword evidence="4" id="KW-1185">Reference proteome</keyword>
<gene>
    <name evidence="3" type="ORF">LX64_05021</name>
</gene>
<feature type="chain" id="PRO_5016313398" evidence="1">
    <location>
        <begin position="24"/>
        <end position="262"/>
    </location>
</feature>
<dbReference type="InterPro" id="IPR029010">
    <property type="entry name" value="ThuA-like"/>
</dbReference>
<keyword evidence="3" id="KW-0315">Glutamine amidotransferase</keyword>
<evidence type="ECO:0000313" key="3">
    <source>
        <dbReference type="EMBL" id="RAI97717.1"/>
    </source>
</evidence>
<keyword evidence="1" id="KW-0732">Signal</keyword>
<dbReference type="SUPFAM" id="SSF52317">
    <property type="entry name" value="Class I glutamine amidotransferase-like"/>
    <property type="match status" value="1"/>
</dbReference>
<protein>
    <submittedName>
        <fullName evidence="3">Type 1 glutamine amidotransferase</fullName>
    </submittedName>
</protein>
<dbReference type="Gene3D" id="3.40.50.880">
    <property type="match status" value="1"/>
</dbReference>
<sequence length="262" mass="29879">MNKIFHSISILACILILQTQAQAQRYPRFKVLAFYSRTVEKAHVEFADEAIKFFKDLTVGNGFVFDTTSNMGDLNDEKLKDYQLLMMINDFPHSAAQRAAFEKYMENGGGWFGFHVAAYNDKTTNWPWFVKFLGGGVFYRNNWPPMPAKIVVDDTSHTVTRGLPTTFIAPINEWYQWKPSPRENPDVKVLATLAQDNYPLGLKDILPGGDTPIGWTNTKYRMVYLNMGHGPHIFTDATQNKLIISALRWVVATDKKGDVFLK</sequence>
<reference evidence="3 4" key="1">
    <citation type="submission" date="2018-06" db="EMBL/GenBank/DDBJ databases">
        <title>Genomic Encyclopedia of Archaeal and Bacterial Type Strains, Phase II (KMG-II): from individual species to whole genera.</title>
        <authorList>
            <person name="Goeker M."/>
        </authorList>
    </citation>
    <scope>NUCLEOTIDE SEQUENCE [LARGE SCALE GENOMIC DNA]</scope>
    <source>
        <strain evidence="3 4">DSM 23857</strain>
    </source>
</reference>
<dbReference type="PANTHER" id="PTHR40469:SF2">
    <property type="entry name" value="GALACTOSE-BINDING DOMAIN-LIKE SUPERFAMILY PROTEIN"/>
    <property type="match status" value="1"/>
</dbReference>
<evidence type="ECO:0000256" key="1">
    <source>
        <dbReference type="SAM" id="SignalP"/>
    </source>
</evidence>
<feature type="signal peptide" evidence="1">
    <location>
        <begin position="1"/>
        <end position="23"/>
    </location>
</feature>
<proteinExistence type="predicted"/>
<dbReference type="InterPro" id="IPR029062">
    <property type="entry name" value="Class_I_gatase-like"/>
</dbReference>
<feature type="domain" description="ThuA-like" evidence="2">
    <location>
        <begin position="34"/>
        <end position="250"/>
    </location>
</feature>